<sequence length="563" mass="61131">MRADPAAPRSRASRLYGASLDPRPLGVAGLTMPGPSHLARPPMRSDQQNPSGNGQSHPDPGQNLNHRPPHADAPPALPVPIPDLCIQHTKLFINNEWHESVSGRKIPVRNPATGELLCEVEEADAEDIDKAVKSARAAFELGSPWRSMDASDRGRLLNKLADLVERDHLLLATLEALDSGKVFLVAFFVDLVATIKTLRYYAGWADKIHGKTIPIDGDYFTYTRHEPIGVCGQIIPWNFPVMMFSWKIAPALCSGNTVVIKPAEQTPLTALHMAALIKEAGFPPGVVNVVPGYGPTAGSAISHHMDIDKVAFSGSTAVGKLIQRAAGDTNLKRVTLELGGKNPIIVFADCDCEYSKYQAVETVLRGRVPAGSWKRPSTRRLCVAVWRKARSKVLGDPLTPGVDQGPQIDRKQFDKILELVESGQREGATLECGGAPWGQQGLYIQPTVFSNVTDDMRIAKEEIFGPVQQIMCFSSVEEVVTRANATHYGLAAGLFTSDIDKAFTVSAALQAGVVWVNCYNAMSVMCPFGGFKMSGNGRELGEYALQEYTEIKAITIKISKKNS</sequence>
<name>A0A8C5BBL0_GADMO</name>
<feature type="compositionally biased region" description="Low complexity" evidence="4">
    <location>
        <begin position="1"/>
        <end position="14"/>
    </location>
</feature>
<evidence type="ECO:0000256" key="4">
    <source>
        <dbReference type="SAM" id="MobiDB-lite"/>
    </source>
</evidence>
<dbReference type="Gene3D" id="3.40.309.10">
    <property type="entry name" value="Aldehyde Dehydrogenase, Chain A, domain 2"/>
    <property type="match status" value="1"/>
</dbReference>
<evidence type="ECO:0000256" key="2">
    <source>
        <dbReference type="PROSITE-ProRule" id="PRU10007"/>
    </source>
</evidence>
<evidence type="ECO:0000256" key="1">
    <source>
        <dbReference type="ARBA" id="ARBA00023002"/>
    </source>
</evidence>
<dbReference type="InterPro" id="IPR016163">
    <property type="entry name" value="Ald_DH_C"/>
</dbReference>
<evidence type="ECO:0000259" key="5">
    <source>
        <dbReference type="Pfam" id="PF00171"/>
    </source>
</evidence>
<dbReference type="GO" id="GO:0004029">
    <property type="term" value="F:aldehyde dehydrogenase (NAD+) activity"/>
    <property type="evidence" value="ECO:0007669"/>
    <property type="project" value="UniProtKB-EC"/>
</dbReference>
<dbReference type="GeneTree" id="ENSGT00940000154609"/>
<keyword evidence="1 3" id="KW-0560">Oxidoreductase</keyword>
<dbReference type="OMA" id="VRHVMIK"/>
<accession>A0A8C5BBL0</accession>
<protein>
    <submittedName>
        <fullName evidence="6">Aldehyde dehydrogenase 1 family member A1</fullName>
    </submittedName>
</protein>
<reference evidence="6" key="1">
    <citation type="submission" date="2025-08" db="UniProtKB">
        <authorList>
            <consortium name="Ensembl"/>
        </authorList>
    </citation>
    <scope>IDENTIFICATION</scope>
</reference>
<dbReference type="Pfam" id="PF00171">
    <property type="entry name" value="Aldedh"/>
    <property type="match status" value="1"/>
</dbReference>
<dbReference type="Ensembl" id="ENSGMOT00000030350.1">
    <property type="protein sequence ID" value="ENSGMOP00000044767.1"/>
    <property type="gene ID" value="ENSGMOG00000006409.2"/>
</dbReference>
<proteinExistence type="inferred from homology"/>
<organism evidence="6 7">
    <name type="scientific">Gadus morhua</name>
    <name type="common">Atlantic cod</name>
    <dbReference type="NCBI Taxonomy" id="8049"/>
    <lineage>
        <taxon>Eukaryota</taxon>
        <taxon>Metazoa</taxon>
        <taxon>Chordata</taxon>
        <taxon>Craniata</taxon>
        <taxon>Vertebrata</taxon>
        <taxon>Euteleostomi</taxon>
        <taxon>Actinopterygii</taxon>
        <taxon>Neopterygii</taxon>
        <taxon>Teleostei</taxon>
        <taxon>Neoteleostei</taxon>
        <taxon>Acanthomorphata</taxon>
        <taxon>Zeiogadaria</taxon>
        <taxon>Gadariae</taxon>
        <taxon>Gadiformes</taxon>
        <taxon>Gadoidei</taxon>
        <taxon>Gadidae</taxon>
        <taxon>Gadus</taxon>
    </lineage>
</organism>
<evidence type="ECO:0000256" key="3">
    <source>
        <dbReference type="RuleBase" id="RU003345"/>
    </source>
</evidence>
<keyword evidence="7" id="KW-1185">Reference proteome</keyword>
<comment type="similarity">
    <text evidence="3">Belongs to the aldehyde dehydrogenase family.</text>
</comment>
<feature type="region of interest" description="Disordered" evidence="4">
    <location>
        <begin position="1"/>
        <end position="79"/>
    </location>
</feature>
<feature type="active site" evidence="2">
    <location>
        <position position="337"/>
    </location>
</feature>
<evidence type="ECO:0000313" key="7">
    <source>
        <dbReference type="Proteomes" id="UP000694546"/>
    </source>
</evidence>
<dbReference type="Proteomes" id="UP000694546">
    <property type="component" value="Chromosome 6"/>
</dbReference>
<reference evidence="6" key="2">
    <citation type="submission" date="2025-09" db="UniProtKB">
        <authorList>
            <consortium name="Ensembl"/>
        </authorList>
    </citation>
    <scope>IDENTIFICATION</scope>
</reference>
<dbReference type="AlphaFoldDB" id="A0A8C5BBL0"/>
<dbReference type="Gene3D" id="3.40.605.10">
    <property type="entry name" value="Aldehyde Dehydrogenase, Chain A, domain 1"/>
    <property type="match status" value="1"/>
</dbReference>
<feature type="compositionally biased region" description="Polar residues" evidence="4">
    <location>
        <begin position="45"/>
        <end position="56"/>
    </location>
</feature>
<dbReference type="PANTHER" id="PTHR11699">
    <property type="entry name" value="ALDEHYDE DEHYDROGENASE-RELATED"/>
    <property type="match status" value="1"/>
</dbReference>
<dbReference type="PROSITE" id="PS00687">
    <property type="entry name" value="ALDEHYDE_DEHYDR_GLU"/>
    <property type="match status" value="1"/>
</dbReference>
<dbReference type="InterPro" id="IPR016162">
    <property type="entry name" value="Ald_DH_N"/>
</dbReference>
<dbReference type="InterPro" id="IPR029510">
    <property type="entry name" value="Ald_DH_CS_GLU"/>
</dbReference>
<feature type="domain" description="Aldehyde dehydrogenase" evidence="5">
    <location>
        <begin position="97"/>
        <end position="554"/>
    </location>
</feature>
<dbReference type="InterPro" id="IPR015590">
    <property type="entry name" value="Aldehyde_DH_dom"/>
</dbReference>
<dbReference type="SUPFAM" id="SSF53720">
    <property type="entry name" value="ALDH-like"/>
    <property type="match status" value="1"/>
</dbReference>
<gene>
    <name evidence="6" type="primary">ALDH1A1</name>
</gene>
<dbReference type="InterPro" id="IPR016161">
    <property type="entry name" value="Ald_DH/histidinol_DH"/>
</dbReference>
<evidence type="ECO:0000313" key="6">
    <source>
        <dbReference type="Ensembl" id="ENSGMOP00000044767.1"/>
    </source>
</evidence>